<dbReference type="SUPFAM" id="SSF53448">
    <property type="entry name" value="Nucleotide-diphospho-sugar transferases"/>
    <property type="match status" value="1"/>
</dbReference>
<dbReference type="EMBL" id="JBHSMH010000041">
    <property type="protein sequence ID" value="MFC5469743.1"/>
    <property type="molecule type" value="Genomic_DNA"/>
</dbReference>
<evidence type="ECO:0000313" key="2">
    <source>
        <dbReference type="Proteomes" id="UP001596105"/>
    </source>
</evidence>
<proteinExistence type="predicted"/>
<gene>
    <name evidence="1" type="ORF">ACFPPD_13500</name>
</gene>
<dbReference type="SUPFAM" id="SSF56112">
    <property type="entry name" value="Protein kinase-like (PK-like)"/>
    <property type="match status" value="1"/>
</dbReference>
<evidence type="ECO:0008006" key="3">
    <source>
        <dbReference type="Google" id="ProtNLM"/>
    </source>
</evidence>
<keyword evidence="2" id="KW-1185">Reference proteome</keyword>
<dbReference type="InterPro" id="IPR011009">
    <property type="entry name" value="Kinase-like_dom_sf"/>
</dbReference>
<organism evidence="1 2">
    <name type="scientific">Cohnella suwonensis</name>
    <dbReference type="NCBI Taxonomy" id="696072"/>
    <lineage>
        <taxon>Bacteria</taxon>
        <taxon>Bacillati</taxon>
        <taxon>Bacillota</taxon>
        <taxon>Bacilli</taxon>
        <taxon>Bacillales</taxon>
        <taxon>Paenibacillaceae</taxon>
        <taxon>Cohnella</taxon>
    </lineage>
</organism>
<dbReference type="InterPro" id="IPR029044">
    <property type="entry name" value="Nucleotide-diphossugar_trans"/>
</dbReference>
<dbReference type="Proteomes" id="UP001596105">
    <property type="component" value="Unassembled WGS sequence"/>
</dbReference>
<dbReference type="Gene3D" id="3.90.550.10">
    <property type="entry name" value="Spore Coat Polysaccharide Biosynthesis Protein SpsA, Chain A"/>
    <property type="match status" value="1"/>
</dbReference>
<reference evidence="2" key="1">
    <citation type="journal article" date="2019" name="Int. J. Syst. Evol. Microbiol.">
        <title>The Global Catalogue of Microorganisms (GCM) 10K type strain sequencing project: providing services to taxonomists for standard genome sequencing and annotation.</title>
        <authorList>
            <consortium name="The Broad Institute Genomics Platform"/>
            <consortium name="The Broad Institute Genome Sequencing Center for Infectious Disease"/>
            <person name="Wu L."/>
            <person name="Ma J."/>
        </authorList>
    </citation>
    <scope>NUCLEOTIDE SEQUENCE [LARGE SCALE GENOMIC DNA]</scope>
    <source>
        <strain evidence="2">CCUG 57113</strain>
    </source>
</reference>
<dbReference type="RefSeq" id="WP_209745449.1">
    <property type="nucleotide sequence ID" value="NZ_JBHSMH010000041.1"/>
</dbReference>
<name>A0ABW0LVJ0_9BACL</name>
<evidence type="ECO:0000313" key="1">
    <source>
        <dbReference type="EMBL" id="MFC5469743.1"/>
    </source>
</evidence>
<accession>A0ABW0LVJ0</accession>
<sequence length="551" mass="64395">MKILIIPSAKTVSGELQQNFGEIPSVLIPLQGKPVFEHLFEQYRHTVDKIYIVGYEQSDLIEAYLVSRQLNHSVELVVLDRLGSLGYSICFAMKEAFRSCGTVDSILVNFGDTLLNEEVQADENTVYYSKTRHSKTWTTFHHDSGKITQVWDRQEVQYAENYDSFIGVFHFADPSAFLQALEDAGKHNGVYDSFYHAVLTYNELYPYQIKQTQEWMDVGHQEQYIQTAKEVQARFFNTIEIDKQRGILTKKSENQEKFIKEIKWYLKLPSQLQYLIPRIFDYSLDYNDPYVRMEYYSYNTLHDLFVYGNHSLSQWDEIFDSMEQIILDMSRYQVSLGQEEAAASLDAIYIEKTIQRLNSLKHHPQLGRLLTEEIVINGKKFPPLSFYMEILPELLQKNQVYNVNSFQIIHGDLCFSNILYSLSGSTIRLIDPRGEFGKFDIYGDIRYDLAKLSHSVLGRYDFIINDLIDVRMEDNRIRYEIHSNRRNAQIGERFRDRLSKLTDMRVIRLIESLLFLSMVPLHGDYPRRQHVMLAVGVEMLDSFLRGDGSDC</sequence>
<protein>
    <recommendedName>
        <fullName evidence="3">Capsular biosynthesis protein</fullName>
    </recommendedName>
</protein>
<comment type="caution">
    <text evidence="1">The sequence shown here is derived from an EMBL/GenBank/DDBJ whole genome shotgun (WGS) entry which is preliminary data.</text>
</comment>